<dbReference type="GO" id="GO:0006261">
    <property type="term" value="P:DNA-templated DNA replication"/>
    <property type="evidence" value="ECO:0007669"/>
    <property type="project" value="UniProtKB-UniRule"/>
</dbReference>
<dbReference type="InterPro" id="IPR012340">
    <property type="entry name" value="NA-bd_OB-fold"/>
</dbReference>
<dbReference type="Pfam" id="PF14579">
    <property type="entry name" value="HHH_6"/>
    <property type="match status" value="1"/>
</dbReference>
<dbReference type="SUPFAM" id="SSF53098">
    <property type="entry name" value="Ribonuclease H-like"/>
    <property type="match status" value="1"/>
</dbReference>
<evidence type="ECO:0000256" key="2">
    <source>
        <dbReference type="ARBA" id="ARBA00022695"/>
    </source>
</evidence>
<dbReference type="InterPro" id="IPR029460">
    <property type="entry name" value="DNAPol_HHH"/>
</dbReference>
<dbReference type="InterPro" id="IPR006308">
    <property type="entry name" value="Pol_III_a_PolC-type_gram_pos"/>
</dbReference>
<feature type="domain" description="Polymerase/histidinol phosphatase N-terminal" evidence="9">
    <location>
        <begin position="322"/>
        <end position="390"/>
    </location>
</feature>
<dbReference type="PANTHER" id="PTHR32294:SF5">
    <property type="entry name" value="DNA POLYMERASE III POLC-TYPE"/>
    <property type="match status" value="1"/>
</dbReference>
<comment type="similarity">
    <text evidence="7">Belongs to the DNA polymerase type-C family. PolC subfamily.</text>
</comment>
<dbReference type="SMART" id="SM00481">
    <property type="entry name" value="POLIIIAc"/>
    <property type="match status" value="1"/>
</dbReference>
<dbReference type="Gene3D" id="1.10.150.700">
    <property type="entry name" value="PolC, middle finger domain"/>
    <property type="match status" value="1"/>
</dbReference>
<dbReference type="InterPro" id="IPR011708">
    <property type="entry name" value="DNA_pol3_alpha_NTPase_dom"/>
</dbReference>
<dbReference type="GO" id="GO:0008408">
    <property type="term" value="F:3'-5' exonuclease activity"/>
    <property type="evidence" value="ECO:0007669"/>
    <property type="project" value="UniProtKB-UniRule"/>
</dbReference>
<feature type="domain" description="Exonuclease" evidence="8">
    <location>
        <begin position="408"/>
        <end position="576"/>
    </location>
</feature>
<keyword evidence="2 7" id="KW-0548">Nucleotidyltransferase</keyword>
<dbReference type="GO" id="GO:0003887">
    <property type="term" value="F:DNA-directed DNA polymerase activity"/>
    <property type="evidence" value="ECO:0007669"/>
    <property type="project" value="UniProtKB-UniRule"/>
</dbReference>
<sequence length="1437" mass="165765">MLDKSFEILCKEIKFEASSVFDGTKLLSVQPAIEGYKNWVFDLLFEEHIDILEYINFKNALKKKFPDCKINLSIQNVILDKKIVADYLKYVINNSFLNLESISGFITPETLELSDNQIVFNIPLKNAYEKFKLYNDNIKLALKKIGFEFLFPIYKLDEKKEINKGKFVVNNLINSFDLYKKEAEQNLIKNQENKIAFNSKFTKNNQKPIEMSISDALMTFEQIRVIVKGEIFFLEQKLTSTNKRILSLRISDYQEAITIKCIQDEDEEKPNLKEGDTIYVQGLLSDDAYTKTKFIMASGKNWFTTTSPLISLSKDNEEEKRIDLAIRTNMSVQDGISSPEEYLKAVTAYNHEAIAITDLDNAQSFPSFYNLLKKNKNIKPIYGATVSTISARNSIFIGYKDFILKDAEYVVFDLETTGLSSRFDDIIEFGASIIKNGMQIEKIQFFLQTKKTLSQKIKELTNIDEMQLKKGLSQEEGIKKIYEILNGRIAVAHNGSFDMRMCFQKFKNYNLDINNLVCIDTLRVSYFLDTDERIHKLEKVCKRFNILYNVAEAHRADYDANVLAQVWLRMIHRLAVEKNIHNANELLNIDTTLWSKRKRPTEIRILAKNQEGLKELFNVLSNSLTSDFAEGPKFYIENKNKYQNLLFGSATNQSLLWDKVLFGTDDEILDEIKNFDYIELPPISSFVYYVQQEDIAWSDLQWAYKDLIAKCDSLEKICVATSDARYVYDYQKLIHAIYINAPSLGGGKHWLKNKEQPIFKYLTTKEMLDEFVFLNDEKKIKEIVIYNPKKIADQIGDIQVIKDKLYVPSFDNSEIKLRELVYENLHQKYGNNPDKKIVERIEKELNPIIKYGYSAIYWISHKLVKRSNEDGYLVGSRGSVGSSIVANLAQISEVNPLEPHYLCLSCKYFEWNTNENIYSGWDLPDKKCPKCNELLTKDGHNIPFETFLGFEANKVPDIDLNFSGEYQPIIHNLVKELFGEDHSFRAGTISKIALKTAFGFCEKYMHEVRSSEIPWSRTFLDFLATKSAGVKRTTGQHPGGIIVIPKEFDVEDFTPVNYPANDTSSSWKTTHFNFESIHDNVLKLDLLGHDDPTTIKMLEDLTKISVKQIPKFDKEVMKLFYTTESLGIEPSMIDNETTGAYGLPEFGTSFVRGMLKEAQPRTFNDLILLSGLSHGTNVWAGNAEDLVKKGFKLKDCVCCRDDIMQELIKKNIEPLIAFEIMERVRKGKGLTTEQEELLINKNIPSWYINSLKKIEYMFPKAHATAYVIMAWRIGWYKLYYPLEFYASYFSIRPDAIDIETMSNGYNKVSALLYEYKNRKNDRSNPLSTKENALITTFEITKEMYARGYKIQNVSLERSQAKDWIVDKETNSLIPPFIVVDGLGDTVAEAIIKARNESPFLSIEDLIDRAKINIKICSELRKLGILKDLNETNQIELF</sequence>
<dbReference type="RefSeq" id="WP_110858128.1">
    <property type="nucleotide sequence ID" value="NZ_LS991949.1"/>
</dbReference>
<dbReference type="Gene3D" id="2.40.50.140">
    <property type="entry name" value="Nucleic acid-binding proteins"/>
    <property type="match status" value="1"/>
</dbReference>
<keyword evidence="5 7" id="KW-0239">DNA-directed DNA polymerase</keyword>
<dbReference type="EC" id="2.7.7.7" evidence="7"/>
<dbReference type="Gene3D" id="3.20.20.140">
    <property type="entry name" value="Metal-dependent hydrolases"/>
    <property type="match status" value="2"/>
</dbReference>
<dbReference type="InterPro" id="IPR012337">
    <property type="entry name" value="RNaseH-like_sf"/>
</dbReference>
<dbReference type="Gene3D" id="6.10.140.1510">
    <property type="match status" value="1"/>
</dbReference>
<dbReference type="InterPro" id="IPR003141">
    <property type="entry name" value="Pol/His_phosphatase_N"/>
</dbReference>
<keyword evidence="3 7" id="KW-0235">DNA replication</keyword>
<dbReference type="EMBL" id="QKLP01000001">
    <property type="protein sequence ID" value="PYF43773.1"/>
    <property type="molecule type" value="Genomic_DNA"/>
</dbReference>
<dbReference type="HAMAP" id="MF_00356">
    <property type="entry name" value="DNApol_PolC"/>
    <property type="match status" value="1"/>
</dbReference>
<keyword evidence="7" id="KW-0963">Cytoplasm</keyword>
<proteinExistence type="inferred from homology"/>
<dbReference type="SUPFAM" id="SSF89550">
    <property type="entry name" value="PHP domain-like"/>
    <property type="match status" value="1"/>
</dbReference>
<reference evidence="10 11" key="1">
    <citation type="submission" date="2018-06" db="EMBL/GenBank/DDBJ databases">
        <title>Genomic Encyclopedia of Archaeal and Bacterial Type Strains, Phase II (KMG-II): from individual species to whole genera.</title>
        <authorList>
            <person name="Goeker M."/>
        </authorList>
    </citation>
    <scope>NUCLEOTIDE SEQUENCE [LARGE SCALE GENOMIC DNA]</scope>
    <source>
        <strain evidence="10 11">ATCC 29103</strain>
    </source>
</reference>
<evidence type="ECO:0000313" key="10">
    <source>
        <dbReference type="EMBL" id="PYF43773.1"/>
    </source>
</evidence>
<dbReference type="Gene3D" id="3.30.420.10">
    <property type="entry name" value="Ribonuclease H-like superfamily/Ribonuclease H"/>
    <property type="match status" value="1"/>
</dbReference>
<organism evidence="10 11">
    <name type="scientific">Metamycoplasma alkalescens</name>
    <dbReference type="NCBI Taxonomy" id="45363"/>
    <lineage>
        <taxon>Bacteria</taxon>
        <taxon>Bacillati</taxon>
        <taxon>Mycoplasmatota</taxon>
        <taxon>Mycoplasmoidales</taxon>
        <taxon>Metamycoplasmataceae</taxon>
        <taxon>Metamycoplasma</taxon>
    </lineage>
</organism>
<dbReference type="InterPro" id="IPR004013">
    <property type="entry name" value="PHP_dom"/>
</dbReference>
<dbReference type="InterPro" id="IPR036397">
    <property type="entry name" value="RNaseH_sf"/>
</dbReference>
<protein>
    <recommendedName>
        <fullName evidence="7">DNA polymerase III PolC-type</fullName>
        <shortName evidence="7">PolIII</shortName>
        <ecNumber evidence="7">2.7.7.7</ecNumber>
    </recommendedName>
</protein>
<dbReference type="InterPro" id="IPR004805">
    <property type="entry name" value="DnaE2/DnaE/PolC"/>
</dbReference>
<keyword evidence="1 7" id="KW-0808">Transferase</keyword>
<dbReference type="NCBIfam" id="NF001688">
    <property type="entry name" value="PRK00448.1"/>
    <property type="match status" value="1"/>
</dbReference>
<evidence type="ECO:0000256" key="5">
    <source>
        <dbReference type="ARBA" id="ARBA00022932"/>
    </source>
</evidence>
<evidence type="ECO:0000256" key="7">
    <source>
        <dbReference type="HAMAP-Rule" id="MF_00356"/>
    </source>
</evidence>
<evidence type="ECO:0000259" key="9">
    <source>
        <dbReference type="SMART" id="SM00481"/>
    </source>
</evidence>
<evidence type="ECO:0000256" key="3">
    <source>
        <dbReference type="ARBA" id="ARBA00022705"/>
    </source>
</evidence>
<name>A0A318UJZ9_9BACT</name>
<evidence type="ECO:0000256" key="4">
    <source>
        <dbReference type="ARBA" id="ARBA00022839"/>
    </source>
</evidence>
<dbReference type="InterPro" id="IPR016195">
    <property type="entry name" value="Pol/histidinol_Pase-like"/>
</dbReference>
<dbReference type="GO" id="GO:0003677">
    <property type="term" value="F:DNA binding"/>
    <property type="evidence" value="ECO:0007669"/>
    <property type="project" value="UniProtKB-UniRule"/>
</dbReference>
<dbReference type="GO" id="GO:0005737">
    <property type="term" value="C:cytoplasm"/>
    <property type="evidence" value="ECO:0007669"/>
    <property type="project" value="UniProtKB-SubCell"/>
</dbReference>
<dbReference type="CDD" id="cd06127">
    <property type="entry name" value="DEDDh"/>
    <property type="match status" value="1"/>
</dbReference>
<comment type="subcellular location">
    <subcellularLocation>
        <location evidence="7">Cytoplasm</location>
    </subcellularLocation>
</comment>
<evidence type="ECO:0000256" key="1">
    <source>
        <dbReference type="ARBA" id="ARBA00022679"/>
    </source>
</evidence>
<dbReference type="Proteomes" id="UP000247715">
    <property type="component" value="Unassembled WGS sequence"/>
</dbReference>
<dbReference type="InterPro" id="IPR013520">
    <property type="entry name" value="Ribonucl_H"/>
</dbReference>
<gene>
    <name evidence="7" type="primary">polC</name>
    <name evidence="10" type="ORF">BCF88_10191</name>
</gene>
<dbReference type="InterPro" id="IPR040982">
    <property type="entry name" value="DNA_pol3_finger"/>
</dbReference>
<dbReference type="Pfam" id="PF07733">
    <property type="entry name" value="DNA_pol3_alpha"/>
    <property type="match status" value="2"/>
</dbReference>
<dbReference type="PANTHER" id="PTHR32294">
    <property type="entry name" value="DNA POLYMERASE III SUBUNIT ALPHA"/>
    <property type="match status" value="1"/>
</dbReference>
<dbReference type="NCBIfam" id="TIGR01405">
    <property type="entry name" value="polC_Gram_pos"/>
    <property type="match status" value="1"/>
</dbReference>
<keyword evidence="7" id="KW-0540">Nuclease</keyword>
<evidence type="ECO:0000256" key="6">
    <source>
        <dbReference type="ARBA" id="ARBA00049244"/>
    </source>
</evidence>
<dbReference type="Gene3D" id="1.10.150.870">
    <property type="match status" value="1"/>
</dbReference>
<dbReference type="FunFam" id="3.30.420.10:FF:000045">
    <property type="entry name" value="3'-5' exonuclease DinG"/>
    <property type="match status" value="1"/>
</dbReference>
<dbReference type="Pfam" id="PF00929">
    <property type="entry name" value="RNase_T"/>
    <property type="match status" value="1"/>
</dbReference>
<dbReference type="Pfam" id="PF02811">
    <property type="entry name" value="PHP"/>
    <property type="match status" value="1"/>
</dbReference>
<evidence type="ECO:0000259" key="8">
    <source>
        <dbReference type="SMART" id="SM00479"/>
    </source>
</evidence>
<keyword evidence="7" id="KW-0378">Hydrolase</keyword>
<dbReference type="Gene3D" id="3.30.1900.20">
    <property type="match status" value="2"/>
</dbReference>
<keyword evidence="4 7" id="KW-0269">Exonuclease</keyword>
<accession>A0A318UJZ9</accession>
<evidence type="ECO:0000313" key="11">
    <source>
        <dbReference type="Proteomes" id="UP000247715"/>
    </source>
</evidence>
<comment type="caution">
    <text evidence="10">The sequence shown here is derived from an EMBL/GenBank/DDBJ whole genome shotgun (WGS) entry which is preliminary data.</text>
</comment>
<comment type="catalytic activity">
    <reaction evidence="6 7">
        <text>DNA(n) + a 2'-deoxyribonucleoside 5'-triphosphate = DNA(n+1) + diphosphate</text>
        <dbReference type="Rhea" id="RHEA:22508"/>
        <dbReference type="Rhea" id="RHEA-COMP:17339"/>
        <dbReference type="Rhea" id="RHEA-COMP:17340"/>
        <dbReference type="ChEBI" id="CHEBI:33019"/>
        <dbReference type="ChEBI" id="CHEBI:61560"/>
        <dbReference type="ChEBI" id="CHEBI:173112"/>
        <dbReference type="EC" id="2.7.7.7"/>
    </reaction>
</comment>
<comment type="function">
    <text evidence="7">Required for replicative DNA synthesis. This DNA polymerase also exhibits 3' to 5' exonuclease activity.</text>
</comment>
<dbReference type="Pfam" id="PF17657">
    <property type="entry name" value="DNA_pol3_finger"/>
    <property type="match status" value="1"/>
</dbReference>
<dbReference type="SMART" id="SM00479">
    <property type="entry name" value="EXOIII"/>
    <property type="match status" value="1"/>
</dbReference>
<dbReference type="InterPro" id="IPR044923">
    <property type="entry name" value="PolC_middle_finger_sf"/>
</dbReference>